<keyword evidence="5 6" id="KW-0408">Iron</keyword>
<evidence type="ECO:0000256" key="7">
    <source>
        <dbReference type="SAM" id="Phobius"/>
    </source>
</evidence>
<evidence type="ECO:0000256" key="3">
    <source>
        <dbReference type="ARBA" id="ARBA00022723"/>
    </source>
</evidence>
<evidence type="ECO:0000256" key="1">
    <source>
        <dbReference type="ARBA" id="ARBA00022448"/>
    </source>
</evidence>
<dbReference type="PRINTS" id="PR00606">
    <property type="entry name" value="CYTCHROMECID"/>
</dbReference>
<dbReference type="InterPro" id="IPR036909">
    <property type="entry name" value="Cyt_c-like_dom_sf"/>
</dbReference>
<evidence type="ECO:0000259" key="8">
    <source>
        <dbReference type="PROSITE" id="PS51007"/>
    </source>
</evidence>
<keyword evidence="7" id="KW-0472">Membrane</keyword>
<keyword evidence="4" id="KW-0249">Electron transport</keyword>
<evidence type="ECO:0000256" key="5">
    <source>
        <dbReference type="ARBA" id="ARBA00023004"/>
    </source>
</evidence>
<feature type="binding site" description="covalent" evidence="6">
    <location>
        <position position="75"/>
    </location>
    <ligand>
        <name>heme c</name>
        <dbReference type="ChEBI" id="CHEBI:61717"/>
    </ligand>
</feature>
<dbReference type="SUPFAM" id="SSF46626">
    <property type="entry name" value="Cytochrome c"/>
    <property type="match status" value="1"/>
</dbReference>
<accession>A0A139BWJ6</accession>
<dbReference type="EMBL" id="LSLI01000007">
    <property type="protein sequence ID" value="KXS33359.1"/>
    <property type="molecule type" value="Genomic_DNA"/>
</dbReference>
<dbReference type="GO" id="GO:0005506">
    <property type="term" value="F:iron ion binding"/>
    <property type="evidence" value="ECO:0007669"/>
    <property type="project" value="InterPro"/>
</dbReference>
<sequence>MCRALAVFAKRMELIRIVSGGKAFALFQNKSIINGENMKSIFVSMIAAASLVVAGSAMATDMPELAKKSGCTACHTVEKKLVGPAWRDVSKAYNKVGATGTAVDPKVYQTTQKVAAILKEHDKATPEAWLVEKVSKGGKGDWFTTTAMIPNAPRVSQADIKTLVDFILGLEKK</sequence>
<dbReference type="GO" id="GO:0020037">
    <property type="term" value="F:heme binding"/>
    <property type="evidence" value="ECO:0007669"/>
    <property type="project" value="InterPro"/>
</dbReference>
<proteinExistence type="predicted"/>
<keyword evidence="7" id="KW-1133">Transmembrane helix</keyword>
<keyword evidence="1" id="KW-0813">Transport</keyword>
<feature type="transmembrane region" description="Helical" evidence="7">
    <location>
        <begin position="41"/>
        <end position="59"/>
    </location>
</feature>
<evidence type="ECO:0000313" key="10">
    <source>
        <dbReference type="Proteomes" id="UP000070578"/>
    </source>
</evidence>
<dbReference type="InterPro" id="IPR009056">
    <property type="entry name" value="Cyt_c-like_dom"/>
</dbReference>
<dbReference type="Pfam" id="PF00034">
    <property type="entry name" value="Cytochrom_C"/>
    <property type="match status" value="1"/>
</dbReference>
<name>A0A139BWJ6_9PROT</name>
<organism evidence="9 10">
    <name type="scientific">Candidatus Gallionella acididurans</name>
    <dbReference type="NCBI Taxonomy" id="1796491"/>
    <lineage>
        <taxon>Bacteria</taxon>
        <taxon>Pseudomonadati</taxon>
        <taxon>Pseudomonadota</taxon>
        <taxon>Betaproteobacteria</taxon>
        <taxon>Nitrosomonadales</taxon>
        <taxon>Gallionellaceae</taxon>
        <taxon>Gallionella</taxon>
    </lineage>
</organism>
<evidence type="ECO:0000256" key="2">
    <source>
        <dbReference type="ARBA" id="ARBA00022617"/>
    </source>
</evidence>
<dbReference type="Proteomes" id="UP000070578">
    <property type="component" value="Unassembled WGS sequence"/>
</dbReference>
<reference evidence="9 10" key="2">
    <citation type="submission" date="2016-03" db="EMBL/GenBank/DDBJ databases">
        <title>New uncultured bacterium of the family Gallionellaceae from acid mine drainage: description and reconstruction of genome based on metagenomic analysis of microbial community.</title>
        <authorList>
            <person name="Kadnikov V."/>
            <person name="Ivasenko D."/>
            <person name="Beletsky A."/>
            <person name="Mardanov A."/>
            <person name="Danilova E."/>
            <person name="Pimenov N."/>
            <person name="Karnachuk O."/>
            <person name="Ravin N."/>
        </authorList>
    </citation>
    <scope>NUCLEOTIDE SEQUENCE [LARGE SCALE GENOMIC DNA]</scope>
    <source>
        <strain evidence="9">ShG14-8</strain>
    </source>
</reference>
<keyword evidence="3 6" id="KW-0479">Metal-binding</keyword>
<evidence type="ECO:0000256" key="6">
    <source>
        <dbReference type="PIRSR" id="PIRSR602324-1"/>
    </source>
</evidence>
<feature type="binding site" description="covalent" evidence="6">
    <location>
        <position position="148"/>
    </location>
    <ligand>
        <name>heme c</name>
        <dbReference type="ChEBI" id="CHEBI:61717"/>
    </ligand>
</feature>
<protein>
    <submittedName>
        <fullName evidence="9">Cytochrome c class I</fullName>
    </submittedName>
</protein>
<feature type="binding site" description="covalent" evidence="6">
    <location>
        <position position="71"/>
    </location>
    <ligand>
        <name>heme c</name>
        <dbReference type="ChEBI" id="CHEBI:61717"/>
    </ligand>
</feature>
<dbReference type="PROSITE" id="PS51007">
    <property type="entry name" value="CYTC"/>
    <property type="match status" value="1"/>
</dbReference>
<dbReference type="Gene3D" id="1.10.760.10">
    <property type="entry name" value="Cytochrome c-like domain"/>
    <property type="match status" value="2"/>
</dbReference>
<reference evidence="9 10" key="1">
    <citation type="submission" date="2016-02" db="EMBL/GenBank/DDBJ databases">
        <authorList>
            <person name="Wen L."/>
            <person name="He K."/>
            <person name="Yang H."/>
        </authorList>
    </citation>
    <scope>NUCLEOTIDE SEQUENCE [LARGE SCALE GENOMIC DNA]</scope>
    <source>
        <strain evidence="9">ShG14-8</strain>
    </source>
</reference>
<keyword evidence="2 6" id="KW-0349">Heme</keyword>
<comment type="PTM">
    <text evidence="6">Binds 1 heme c group covalently per subunit.</text>
</comment>
<dbReference type="InterPro" id="IPR002324">
    <property type="entry name" value="Cyt_c_ID"/>
</dbReference>
<keyword evidence="7" id="KW-0812">Transmembrane</keyword>
<dbReference type="AlphaFoldDB" id="A0A139BWJ6"/>
<feature type="domain" description="Cytochrome c" evidence="8">
    <location>
        <begin position="50"/>
        <end position="171"/>
    </location>
</feature>
<dbReference type="GO" id="GO:0009055">
    <property type="term" value="F:electron transfer activity"/>
    <property type="evidence" value="ECO:0007669"/>
    <property type="project" value="InterPro"/>
</dbReference>
<evidence type="ECO:0000256" key="4">
    <source>
        <dbReference type="ARBA" id="ARBA00022982"/>
    </source>
</evidence>
<gene>
    <name evidence="9" type="ORF">AWT59_0521</name>
</gene>
<evidence type="ECO:0000313" key="9">
    <source>
        <dbReference type="EMBL" id="KXS33359.1"/>
    </source>
</evidence>
<comment type="caution">
    <text evidence="9">The sequence shown here is derived from an EMBL/GenBank/DDBJ whole genome shotgun (WGS) entry which is preliminary data.</text>
</comment>